<dbReference type="KEGG" id="ttt:THITE_2108330"/>
<dbReference type="OrthoDB" id="410198at2759"/>
<reference evidence="2 3" key="1">
    <citation type="journal article" date="2011" name="Nat. Biotechnol.">
        <title>Comparative genomic analysis of the thermophilic biomass-degrading fungi Myceliophthora thermophila and Thielavia terrestris.</title>
        <authorList>
            <person name="Berka R.M."/>
            <person name="Grigoriev I.V."/>
            <person name="Otillar R."/>
            <person name="Salamov A."/>
            <person name="Grimwood J."/>
            <person name="Reid I."/>
            <person name="Ishmael N."/>
            <person name="John T."/>
            <person name="Darmond C."/>
            <person name="Moisan M.-C."/>
            <person name="Henrissat B."/>
            <person name="Coutinho P.M."/>
            <person name="Lombard V."/>
            <person name="Natvig D.O."/>
            <person name="Lindquist E."/>
            <person name="Schmutz J."/>
            <person name="Lucas S."/>
            <person name="Harris P."/>
            <person name="Powlowski J."/>
            <person name="Bellemare A."/>
            <person name="Taylor D."/>
            <person name="Butler G."/>
            <person name="de Vries R.P."/>
            <person name="Allijn I.E."/>
            <person name="van den Brink J."/>
            <person name="Ushinsky S."/>
            <person name="Storms R."/>
            <person name="Powell A.J."/>
            <person name="Paulsen I.T."/>
            <person name="Elbourne L.D.H."/>
            <person name="Baker S.E."/>
            <person name="Magnuson J."/>
            <person name="LaBoissiere S."/>
            <person name="Clutterbuck A.J."/>
            <person name="Martinez D."/>
            <person name="Wogulis M."/>
            <person name="de Leon A.L."/>
            <person name="Rey M.W."/>
            <person name="Tsang A."/>
        </authorList>
    </citation>
    <scope>NUCLEOTIDE SEQUENCE [LARGE SCALE GENOMIC DNA]</scope>
    <source>
        <strain evidence="3">ATCC 38088 / NRRL 8126</strain>
    </source>
</reference>
<evidence type="ECO:0000313" key="3">
    <source>
        <dbReference type="Proteomes" id="UP000008181"/>
    </source>
</evidence>
<dbReference type="SUPFAM" id="SSF55729">
    <property type="entry name" value="Acyl-CoA N-acyltransferases (Nat)"/>
    <property type="match status" value="1"/>
</dbReference>
<dbReference type="EMBL" id="CP003009">
    <property type="protein sequence ID" value="AEO63291.1"/>
    <property type="molecule type" value="Genomic_DNA"/>
</dbReference>
<dbReference type="InterPro" id="IPR052523">
    <property type="entry name" value="Trichothecene_AcTrans"/>
</dbReference>
<dbReference type="RefSeq" id="XP_003649627.1">
    <property type="nucleotide sequence ID" value="XM_003649579.1"/>
</dbReference>
<sequence length="295" mass="33299">MAPTSSTVSQAQPPLDHEPDFHCERIDVNDDKEWDELFKTYWDAWKDPPQVTGLLTFPWLGEGGPREAAAYEAAKRGYQAEARANPNQHWIKIEDRALPGPHRIVGGGAYTTYPDGAFPDYAKKVAAPAQDDEERLPDISLPGLGYPAGSERDSLMRQLYAQMLSWRPRVMHNRPHSYGHALWIMPAYRHLGAGAALLDFWLADVDRLGLESYLEGSVVATSLYLEKGFVLLERPVMVFRYFPKNKSDSPSAEWPHLVRRLHAEPIAIMWRPAGGAYEEGKTVLPWVGKPRRAKL</sequence>
<proteinExistence type="predicted"/>
<protein>
    <submittedName>
        <fullName evidence="2">Uncharacterized protein</fullName>
    </submittedName>
</protein>
<accession>G2QQT1</accession>
<dbReference type="Proteomes" id="UP000008181">
    <property type="component" value="Chromosome 1"/>
</dbReference>
<evidence type="ECO:0000313" key="2">
    <source>
        <dbReference type="EMBL" id="AEO63291.1"/>
    </source>
</evidence>
<name>G2QQT1_THETT</name>
<feature type="region of interest" description="Disordered" evidence="1">
    <location>
        <begin position="1"/>
        <end position="21"/>
    </location>
</feature>
<dbReference type="PANTHER" id="PTHR42791">
    <property type="entry name" value="GNAT FAMILY ACETYLTRANSFERASE"/>
    <property type="match status" value="1"/>
</dbReference>
<dbReference type="GeneID" id="11519134"/>
<dbReference type="HOGENOM" id="CLU_1094423_0_0_1"/>
<keyword evidence="3" id="KW-1185">Reference proteome</keyword>
<evidence type="ECO:0000256" key="1">
    <source>
        <dbReference type="SAM" id="MobiDB-lite"/>
    </source>
</evidence>
<dbReference type="PANTHER" id="PTHR42791:SF5">
    <property type="entry name" value="HYPOTHETICAL ACETYLTRANSFERASE (EUROFUNG)"/>
    <property type="match status" value="1"/>
</dbReference>
<organism evidence="2 3">
    <name type="scientific">Thermothielavioides terrestris (strain ATCC 38088 / NRRL 8126)</name>
    <name type="common">Thielavia terrestris</name>
    <dbReference type="NCBI Taxonomy" id="578455"/>
    <lineage>
        <taxon>Eukaryota</taxon>
        <taxon>Fungi</taxon>
        <taxon>Dikarya</taxon>
        <taxon>Ascomycota</taxon>
        <taxon>Pezizomycotina</taxon>
        <taxon>Sordariomycetes</taxon>
        <taxon>Sordariomycetidae</taxon>
        <taxon>Sordariales</taxon>
        <taxon>Chaetomiaceae</taxon>
        <taxon>Thermothielavioides</taxon>
        <taxon>Thermothielavioides terrestris</taxon>
    </lineage>
</organism>
<feature type="compositionally biased region" description="Polar residues" evidence="1">
    <location>
        <begin position="1"/>
        <end position="12"/>
    </location>
</feature>
<dbReference type="Gene3D" id="3.40.630.30">
    <property type="match status" value="1"/>
</dbReference>
<dbReference type="eggNOG" id="ENOG502SNYC">
    <property type="taxonomic scope" value="Eukaryota"/>
</dbReference>
<dbReference type="AlphaFoldDB" id="G2QQT1"/>
<gene>
    <name evidence="2" type="ORF">THITE_2108330</name>
</gene>
<dbReference type="InterPro" id="IPR016181">
    <property type="entry name" value="Acyl_CoA_acyltransferase"/>
</dbReference>